<keyword evidence="1" id="KW-0472">Membrane</keyword>
<evidence type="ECO:0000313" key="2">
    <source>
        <dbReference type="EMBL" id="AHF08644.1"/>
    </source>
</evidence>
<dbReference type="AlphaFoldDB" id="W0EHF9"/>
<feature type="transmembrane region" description="Helical" evidence="1">
    <location>
        <begin position="25"/>
        <end position="44"/>
    </location>
</feature>
<keyword evidence="1" id="KW-0812">Transmembrane</keyword>
<evidence type="ECO:0000313" key="3">
    <source>
        <dbReference type="Proteomes" id="UP000010847"/>
    </source>
</evidence>
<feature type="transmembrane region" description="Helical" evidence="1">
    <location>
        <begin position="56"/>
        <end position="81"/>
    </location>
</feature>
<proteinExistence type="predicted"/>
<dbReference type="KEGG" id="dmt:DESME_11705"/>
<organism evidence="2 3">
    <name type="scientific">Desulfitobacterium metallireducens DSM 15288</name>
    <dbReference type="NCBI Taxonomy" id="871968"/>
    <lineage>
        <taxon>Bacteria</taxon>
        <taxon>Bacillati</taxon>
        <taxon>Bacillota</taxon>
        <taxon>Clostridia</taxon>
        <taxon>Eubacteriales</taxon>
        <taxon>Desulfitobacteriaceae</taxon>
        <taxon>Desulfitobacterium</taxon>
    </lineage>
</organism>
<sequence length="254" mass="30518">MMKKLKVNIKDTLSDIKRFKEKNKAIFLINVISIIIVVMINVLSLKYKVKFLYADVISNILLTLSLAFISSTIFFIIQMYIPNLHKNKLREKDEAEDLIHIMNIMQDMHGYIQLWNFRGILEDKEPLERFDIAVKYLSDSYEEVINEIRKLKNNYLDICSRKTYDLLTDIQRDTDFKIFKRLSSYRSWKDCKDLVFTSKAKDVLMKHIINFQKLEDGWLVEEDSKRIMDEFEYRHISLNGMMCNRNNRMEWIEQ</sequence>
<dbReference type="EMBL" id="CP007032">
    <property type="protein sequence ID" value="AHF08644.1"/>
    <property type="molecule type" value="Genomic_DNA"/>
</dbReference>
<dbReference type="Proteomes" id="UP000010847">
    <property type="component" value="Chromosome"/>
</dbReference>
<gene>
    <name evidence="2" type="ORF">DESME_11705</name>
</gene>
<evidence type="ECO:0000256" key="1">
    <source>
        <dbReference type="SAM" id="Phobius"/>
    </source>
</evidence>
<protein>
    <submittedName>
        <fullName evidence="2">Uncharacterized protein</fullName>
    </submittedName>
</protein>
<keyword evidence="3" id="KW-1185">Reference proteome</keyword>
<keyword evidence="1" id="KW-1133">Transmembrane helix</keyword>
<dbReference type="HOGENOM" id="CLU_1092932_0_0_9"/>
<name>W0EHF9_9FIRM</name>
<accession>W0EHF9</accession>
<reference evidence="2 3" key="1">
    <citation type="submission" date="2013-12" db="EMBL/GenBank/DDBJ databases">
        <authorList>
            <consortium name="DOE Joint Genome Institute"/>
            <person name="Smidt H."/>
            <person name="Huntemann M."/>
            <person name="Han J."/>
            <person name="Chen A."/>
            <person name="Kyrpides N."/>
            <person name="Mavromatis K."/>
            <person name="Markowitz V."/>
            <person name="Palaniappan K."/>
            <person name="Ivanova N."/>
            <person name="Schaumberg A."/>
            <person name="Pati A."/>
            <person name="Liolios K."/>
            <person name="Nordberg H.P."/>
            <person name="Cantor M.N."/>
            <person name="Hua S.X."/>
            <person name="Woyke T."/>
        </authorList>
    </citation>
    <scope>NUCLEOTIDE SEQUENCE [LARGE SCALE GENOMIC DNA]</scope>
    <source>
        <strain evidence="3">DSM 15288</strain>
    </source>
</reference>